<dbReference type="RefSeq" id="WP_098482926.1">
    <property type="nucleotide sequence ID" value="NZ_PDJI01000004.1"/>
</dbReference>
<proteinExistence type="predicted"/>
<dbReference type="Pfam" id="PF13692">
    <property type="entry name" value="Glyco_trans_1_4"/>
    <property type="match status" value="1"/>
</dbReference>
<evidence type="ECO:0000256" key="3">
    <source>
        <dbReference type="ARBA" id="ARBA00022679"/>
    </source>
</evidence>
<dbReference type="AlphaFoldDB" id="A0A2A9EIE9"/>
<dbReference type="SUPFAM" id="SSF53756">
    <property type="entry name" value="UDP-Glycosyltransferase/glycogen phosphorylase"/>
    <property type="match status" value="1"/>
</dbReference>
<dbReference type="InterPro" id="IPR050194">
    <property type="entry name" value="Glycosyltransferase_grp1"/>
</dbReference>
<keyword evidence="6" id="KW-1185">Reference proteome</keyword>
<dbReference type="EMBL" id="PDJI01000004">
    <property type="protein sequence ID" value="PFG38704.1"/>
    <property type="molecule type" value="Genomic_DNA"/>
</dbReference>
<reference evidence="5 6" key="1">
    <citation type="submission" date="2017-10" db="EMBL/GenBank/DDBJ databases">
        <title>Sequencing the genomes of 1000 actinobacteria strains.</title>
        <authorList>
            <person name="Klenk H.-P."/>
        </authorList>
    </citation>
    <scope>NUCLEOTIDE SEQUENCE [LARGE SCALE GENOMIC DNA]</scope>
    <source>
        <strain evidence="5 6">DSM 21838</strain>
    </source>
</reference>
<evidence type="ECO:0000259" key="4">
    <source>
        <dbReference type="Pfam" id="PF13579"/>
    </source>
</evidence>
<sequence>MADGRRGRPRVVLATRIFAPEVAAASFRLRALCEALARGGADVTVLTVRAPGPDAGPPGVRVRRWPVLRDRSGYVRGYLQYLSFDVPLLLRLLLAPRPDVVVCEPPPTTGAVVRAVCALRRVPYVYYAADLWADAAEAARMPAPAVRVLRVVEQLALHGARRVIAVSDGVRERLAALGVHNATTVRNGVDTSVFTPEGPSAAETEQPTIVYAGTTSEWQGADVFVRAMPAVLEQVPDARLVFLGQGSAWPAIADLAAALPRGAVEMRGLVPPAEAARWQRGAAAAAVSIVPGQGYDFAYPTKIYAALACGTPVIFAGTGPAADDIRAHDLGWAVDHDVEAVAAAMVSALRAEPADAGRLAAWVEEHASAAAAGRAAADVVLAASD</sequence>
<dbReference type="InterPro" id="IPR028098">
    <property type="entry name" value="Glyco_trans_4-like_N"/>
</dbReference>
<evidence type="ECO:0000256" key="1">
    <source>
        <dbReference type="ARBA" id="ARBA00021292"/>
    </source>
</evidence>
<organism evidence="5 6">
    <name type="scientific">Georgenia soli</name>
    <dbReference type="NCBI Taxonomy" id="638953"/>
    <lineage>
        <taxon>Bacteria</taxon>
        <taxon>Bacillati</taxon>
        <taxon>Actinomycetota</taxon>
        <taxon>Actinomycetes</taxon>
        <taxon>Micrococcales</taxon>
        <taxon>Bogoriellaceae</taxon>
        <taxon>Georgenia</taxon>
    </lineage>
</organism>
<dbReference type="Gene3D" id="3.40.50.2000">
    <property type="entry name" value="Glycogen Phosphorylase B"/>
    <property type="match status" value="2"/>
</dbReference>
<protein>
    <recommendedName>
        <fullName evidence="1">D-inositol 3-phosphate glycosyltransferase</fullName>
    </recommendedName>
</protein>
<dbReference type="PANTHER" id="PTHR45947:SF3">
    <property type="entry name" value="SULFOQUINOVOSYL TRANSFERASE SQD2"/>
    <property type="match status" value="1"/>
</dbReference>
<evidence type="ECO:0000313" key="5">
    <source>
        <dbReference type="EMBL" id="PFG38704.1"/>
    </source>
</evidence>
<dbReference type="GO" id="GO:0016758">
    <property type="term" value="F:hexosyltransferase activity"/>
    <property type="evidence" value="ECO:0007669"/>
    <property type="project" value="TreeGrafter"/>
</dbReference>
<dbReference type="Proteomes" id="UP000222106">
    <property type="component" value="Unassembled WGS sequence"/>
</dbReference>
<gene>
    <name evidence="5" type="ORF">ATJ97_1190</name>
</gene>
<comment type="caution">
    <text evidence="5">The sequence shown here is derived from an EMBL/GenBank/DDBJ whole genome shotgun (WGS) entry which is preliminary data.</text>
</comment>
<dbReference type="Pfam" id="PF13579">
    <property type="entry name" value="Glyco_trans_4_4"/>
    <property type="match status" value="1"/>
</dbReference>
<accession>A0A2A9EIE9</accession>
<dbReference type="CDD" id="cd03794">
    <property type="entry name" value="GT4_WbuB-like"/>
    <property type="match status" value="1"/>
</dbReference>
<dbReference type="PANTHER" id="PTHR45947">
    <property type="entry name" value="SULFOQUINOVOSYL TRANSFERASE SQD2"/>
    <property type="match status" value="1"/>
</dbReference>
<keyword evidence="3 5" id="KW-0808">Transferase</keyword>
<evidence type="ECO:0000256" key="2">
    <source>
        <dbReference type="ARBA" id="ARBA00022676"/>
    </source>
</evidence>
<keyword evidence="2" id="KW-0328">Glycosyltransferase</keyword>
<name>A0A2A9EIE9_9MICO</name>
<dbReference type="OrthoDB" id="3657271at2"/>
<feature type="domain" description="Glycosyltransferase subfamily 4-like N-terminal" evidence="4">
    <location>
        <begin position="28"/>
        <end position="187"/>
    </location>
</feature>
<evidence type="ECO:0000313" key="6">
    <source>
        <dbReference type="Proteomes" id="UP000222106"/>
    </source>
</evidence>
<dbReference type="GO" id="GO:1901137">
    <property type="term" value="P:carbohydrate derivative biosynthetic process"/>
    <property type="evidence" value="ECO:0007669"/>
    <property type="project" value="UniProtKB-ARBA"/>
</dbReference>